<name>A0A089Q566_9HYPH</name>
<protein>
    <submittedName>
        <fullName evidence="1">Protein of unassigned function</fullName>
    </submittedName>
</protein>
<dbReference type="GO" id="GO:0016788">
    <property type="term" value="F:hydrolase activity, acting on ester bonds"/>
    <property type="evidence" value="ECO:0007669"/>
    <property type="project" value="UniProtKB-ARBA"/>
</dbReference>
<dbReference type="InterPro" id="IPR036514">
    <property type="entry name" value="SGNH_hydro_sf"/>
</dbReference>
<sequence>MVRVLCLGYSVTELPGYVERANALAEAEGRPVTFLRSGWGGHSLPSIAALIDEILDALPCDGVLLELFTGNVRYFDGATMRAYLDDILAATARRDLPVAFLNLHQGGVDYAAEPVAGLLAEYRALYGIPYLDIAAPVAAAGAGDITYLLTDATHVTPVGADLYGTLVYSFLRAPPPGRAYIDRFRTLPGRFEAVPLRALPGLTCGFALRRNGIPLDFLEIPEGTRVTVPLGRPRDVIGLLVTYGPQAGTLTVQDPAKGRGHDLVAYDEFSYYTRSMFRSVTLPAARALTIAQSAERPDIALRKGAPDPGPRIGRVSHVVCRRRLSLAQRAARLLHRLRRGLRRLGPRVGLVRGA</sequence>
<dbReference type="STRING" id="693986.MOC_1974"/>
<dbReference type="Gene3D" id="3.40.50.1110">
    <property type="entry name" value="SGNH hydrolase"/>
    <property type="match status" value="1"/>
</dbReference>
<reference evidence="1 2" key="1">
    <citation type="journal article" date="2014" name="PLoS ONE">
        <title>Genome Information of Methylobacterium oryzae, a Plant-Probiotic Methylotroph in the Phyllosphere.</title>
        <authorList>
            <person name="Kwak M.J."/>
            <person name="Jeong H."/>
            <person name="Madhaiyan M."/>
            <person name="Lee Y."/>
            <person name="Sa T.M."/>
            <person name="Oh T.K."/>
            <person name="Kim J.F."/>
        </authorList>
    </citation>
    <scope>NUCLEOTIDE SEQUENCE [LARGE SCALE GENOMIC DNA]</scope>
    <source>
        <strain evidence="1 2">CBMB20</strain>
    </source>
</reference>
<dbReference type="RefSeq" id="WP_043379735.1">
    <property type="nucleotide sequence ID" value="NZ_CP003811.1"/>
</dbReference>
<evidence type="ECO:0000313" key="1">
    <source>
        <dbReference type="EMBL" id="AIQ89729.1"/>
    </source>
</evidence>
<accession>A0A089Q566</accession>
<dbReference type="eggNOG" id="ENOG5031C6C">
    <property type="taxonomic scope" value="Bacteria"/>
</dbReference>
<evidence type="ECO:0000313" key="2">
    <source>
        <dbReference type="Proteomes" id="UP000029492"/>
    </source>
</evidence>
<dbReference type="SUPFAM" id="SSF52266">
    <property type="entry name" value="SGNH hydrolase"/>
    <property type="match status" value="1"/>
</dbReference>
<dbReference type="EMBL" id="CP003811">
    <property type="protein sequence ID" value="AIQ89729.1"/>
    <property type="molecule type" value="Genomic_DNA"/>
</dbReference>
<keyword evidence="2" id="KW-1185">Reference proteome</keyword>
<dbReference type="KEGG" id="mor:MOC_1974"/>
<dbReference type="AlphaFoldDB" id="A0A089Q566"/>
<organism evidence="1 2">
    <name type="scientific">Methylobacterium oryzae CBMB20</name>
    <dbReference type="NCBI Taxonomy" id="693986"/>
    <lineage>
        <taxon>Bacteria</taxon>
        <taxon>Pseudomonadati</taxon>
        <taxon>Pseudomonadota</taxon>
        <taxon>Alphaproteobacteria</taxon>
        <taxon>Hyphomicrobiales</taxon>
        <taxon>Methylobacteriaceae</taxon>
        <taxon>Methylobacterium</taxon>
    </lineage>
</organism>
<proteinExistence type="predicted"/>
<dbReference type="HOGENOM" id="CLU_782589_0_0_5"/>
<gene>
    <name evidence="1" type="ORF">MOC_1974</name>
</gene>
<dbReference type="Proteomes" id="UP000029492">
    <property type="component" value="Chromosome"/>
</dbReference>